<evidence type="ECO:0000259" key="1">
    <source>
        <dbReference type="SMART" id="SM00507"/>
    </source>
</evidence>
<dbReference type="RefSeq" id="WP_369045443.1">
    <property type="nucleotide sequence ID" value="NZ_CP163302.1"/>
</dbReference>
<dbReference type="EMBL" id="CP163302">
    <property type="protein sequence ID" value="XDP44825.1"/>
    <property type="molecule type" value="Genomic_DNA"/>
</dbReference>
<dbReference type="InterPro" id="IPR004919">
    <property type="entry name" value="GmrSD_N"/>
</dbReference>
<dbReference type="PANTHER" id="PTHR39639">
    <property type="entry name" value="CHROMOSOME 16, WHOLE GENOME SHOTGUN SEQUENCE"/>
    <property type="match status" value="1"/>
</dbReference>
<accession>A0AB39L1L1</accession>
<dbReference type="SMART" id="SM00507">
    <property type="entry name" value="HNHc"/>
    <property type="match status" value="1"/>
</dbReference>
<name>A0AB39L1L1_9MICC</name>
<gene>
    <name evidence="2" type="ORF">AB5L97_16380</name>
</gene>
<dbReference type="KEGG" id="spue:AB5L97_16380"/>
<keyword evidence="2" id="KW-0378">Hydrolase</keyword>
<protein>
    <submittedName>
        <fullName evidence="2">HNH endonuclease family protein</fullName>
    </submittedName>
</protein>
<organism evidence="2">
    <name type="scientific">Sinomonas puerhi</name>
    <dbReference type="NCBI Taxonomy" id="3238584"/>
    <lineage>
        <taxon>Bacteria</taxon>
        <taxon>Bacillati</taxon>
        <taxon>Actinomycetota</taxon>
        <taxon>Actinomycetes</taxon>
        <taxon>Micrococcales</taxon>
        <taxon>Micrococcaceae</taxon>
        <taxon>Sinomonas</taxon>
    </lineage>
</organism>
<dbReference type="GO" id="GO:0008270">
    <property type="term" value="F:zinc ion binding"/>
    <property type="evidence" value="ECO:0007669"/>
    <property type="project" value="InterPro"/>
</dbReference>
<proteinExistence type="predicted"/>
<feature type="domain" description="HNH nuclease" evidence="1">
    <location>
        <begin position="343"/>
        <end position="397"/>
    </location>
</feature>
<dbReference type="GO" id="GO:0003676">
    <property type="term" value="F:nucleic acid binding"/>
    <property type="evidence" value="ECO:0007669"/>
    <property type="project" value="InterPro"/>
</dbReference>
<dbReference type="GO" id="GO:0004519">
    <property type="term" value="F:endonuclease activity"/>
    <property type="evidence" value="ECO:0007669"/>
    <property type="project" value="UniProtKB-KW"/>
</dbReference>
<sequence length="411" mass="46891">MDPVYQRESGVWSKDRKQLFIDSIVNGFDIPKIYMHVVDLDDAGFEFAVVDGKQRISTLLQFLDSNLALAEDFKYSGVDCEVPPKAGQLFKDLREETRDIIKEISLDVTLIRGADEDDIEELFSRLNNGEKLNAAESRNAIGGPVAKAVRDLAQEPFFKTKLKFSNRRYAHYEVSCKLLYLEKTFLEFGEDRTADLKKKYLDKFVRDGKKMPGADATKLADRVAARLKDISPIFDQNDMELSKQSYPQLMYVFATHVLGNYGGAGIKEMMKRFLVEFRLARNENLNRDEESRDSELTEFGRLMQQGTNDSGSMEKRRDILVKRFLLAHPEVVLKDTKRGFTTEERWVLWQRSDKRCASCGRPLQTLEEVDADHVKWHSQGGPTSLSNARALCVPCNRGHGGTSRELELIAP</sequence>
<dbReference type="Pfam" id="PF01844">
    <property type="entry name" value="HNH"/>
    <property type="match status" value="1"/>
</dbReference>
<keyword evidence="2" id="KW-0540">Nuclease</keyword>
<reference evidence="2" key="1">
    <citation type="submission" date="2024-07" db="EMBL/GenBank/DDBJ databases">
        <authorList>
            <person name="fu j."/>
        </authorList>
    </citation>
    <scope>NUCLEOTIDE SEQUENCE</scope>
    <source>
        <strain evidence="2">P10A9</strain>
    </source>
</reference>
<dbReference type="InterPro" id="IPR003615">
    <property type="entry name" value="HNH_nuc"/>
</dbReference>
<dbReference type="InterPro" id="IPR002711">
    <property type="entry name" value="HNH"/>
</dbReference>
<dbReference type="Pfam" id="PF03235">
    <property type="entry name" value="GmrSD_N"/>
    <property type="match status" value="1"/>
</dbReference>
<dbReference type="PANTHER" id="PTHR39639:SF1">
    <property type="entry name" value="DUF262 DOMAIN-CONTAINING PROTEIN"/>
    <property type="match status" value="1"/>
</dbReference>
<dbReference type="CDD" id="cd00085">
    <property type="entry name" value="HNHc"/>
    <property type="match status" value="1"/>
</dbReference>
<keyword evidence="2" id="KW-0255">Endonuclease</keyword>
<evidence type="ECO:0000313" key="2">
    <source>
        <dbReference type="EMBL" id="XDP44825.1"/>
    </source>
</evidence>
<dbReference type="Gene3D" id="1.10.30.50">
    <property type="match status" value="1"/>
</dbReference>
<dbReference type="AlphaFoldDB" id="A0AB39L1L1"/>